<evidence type="ECO:0000256" key="3">
    <source>
        <dbReference type="SAM" id="SignalP"/>
    </source>
</evidence>
<dbReference type="Gene3D" id="2.60.40.3710">
    <property type="match status" value="1"/>
</dbReference>
<dbReference type="GO" id="GO:0004866">
    <property type="term" value="F:endopeptidase inhibitor activity"/>
    <property type="evidence" value="ECO:0007669"/>
    <property type="project" value="InterPro"/>
</dbReference>
<name>A0A0D2HTP2_9BACT</name>
<evidence type="ECO:0008006" key="8">
    <source>
        <dbReference type="Google" id="ProtNLM"/>
    </source>
</evidence>
<proteinExistence type="inferred from homology"/>
<protein>
    <recommendedName>
        <fullName evidence="8">Alpha-2-macroglobulin</fullName>
    </recommendedName>
</protein>
<dbReference type="RefSeq" id="WP_052515078.1">
    <property type="nucleotide sequence ID" value="NZ_AZAC01000014.1"/>
</dbReference>
<keyword evidence="2 3" id="KW-0732">Signal</keyword>
<evidence type="ECO:0000259" key="5">
    <source>
        <dbReference type="SMART" id="SM01360"/>
    </source>
</evidence>
<dbReference type="InterPro" id="IPR011625">
    <property type="entry name" value="A2M_N_BRD"/>
</dbReference>
<evidence type="ECO:0000256" key="2">
    <source>
        <dbReference type="ARBA" id="ARBA00022729"/>
    </source>
</evidence>
<dbReference type="PANTHER" id="PTHR40094:SF1">
    <property type="entry name" value="UBIQUITIN DOMAIN-CONTAINING PROTEIN"/>
    <property type="match status" value="1"/>
</dbReference>
<dbReference type="STRING" id="1429043.X474_11400"/>
<dbReference type="EMBL" id="AZAC01000014">
    <property type="protein sequence ID" value="KIX13858.1"/>
    <property type="molecule type" value="Genomic_DNA"/>
</dbReference>
<sequence>MLSFTKIFRNISFIGLLCFLALGPVQPAQAMAEPEGLKVVSLMPQGEVDQITQVVVRFSKDMTPLGQAGQKTETSPLLISPLPKGSFRWLDTRTLAYILDTPLRGATRLNMTVLKTARALDGANLTKEVKAQVSTPEVEVIEWRPKPGGSTEPEPVIRAVINQPVDLASLSQKSFFVVQGKMVPAKVSERELPRWQRAENLLAREYVFSCPQKVKPGQKVKIVVKPGVIPADGDRSSPKSHRASYKPYYPLLLTSWNMDSSPFGGLAPESGLNLKFTNPVSRKEVEKHIRVTPQLPEMVRSSYEYKGRWHHMALGFKPRTQYTVIVTKGLKDIYGTTLGKDAFISLKTGDLSPTFHLPEGPGVLEAKAKPLYPLRLRNIEQFRLGLRYYPADEAVLVMEAERSRPWNKTPRAPSLGQKNATSKMVDPNLSPNQLVLYPLDLEKDLGRSLRGGVTLIDLRATWPDYKGKPKARVRRALLQYTDMGLSLKIGDKNGLAWVTRLSSGKPLKGAALELRDRKNRLLWQGLSDELGLAKFPGLDELNPAPDKKKPWRNPIVYLLAKYKGELAITPSEFASELDSSMPYEISQRKPGQISGDKAYALFQLPLYQPGQKVNFTVFVRRPGPLGATPPPVTEIKAWINNPYGKKIKVFKAKTNEFGTFTGFCDLPPKCRLGEYELTLKIGKNSLRAGSFRVASFRPPDFKVKLTAPKDHAGPGSLGKADVKADYLFGKPVTEGQVKLLMNRAETHFQPPLLEKYAVGDIPLPDEDRPSDPHVGVLTGETDQNGGAAFELPPLKANPGVPLRLDLTAEVTDASSRGLRSTGSILVHPSNIYLGLKAPLLAQAGKPSQIQLAAATKDNQAVSPGEVSITAYRQYWESVREKGEGGYYRYLIKARRKQVWQKDLAMDKPKTEFNFTPPESGTYVVVATARDSKGLVTKTGLYLWASGQGISAWKRYDDNRLDLVLSQKEAKPGQTVKVMLKNPFSRATALLTVERQGVRKTLVQEVEGPGPVLEVSLEKGDAPGVYLSVLLVRGRVGEPKPHGADLGKPQVRIGCAEIKVNREATDLEVKVRATDKKMRPGQKAEIFVDVTLKGKPHHSQVTLLAVDERVLVAAGEKDPYDPRPTFGKMQPLSVLTADLRTAVVSRVLGMQKGESAAGGGGMGSMLRKRFTPTVFWLGQADTGESGSIVARFPLPDSLTSYRIVAVACDKQGRFGLGRESITASQPLQILSALPRFARLGDLFQARVLVQNLTDAKGKIHIQAQGKGLSLQGKKEKTIELMPNQTKPVGFMVKAMQTGKVSLTFKAGLGKFEDQVQFSLPVKSLTRLETMADFGSLTPGQGATKRKMTLALPADALAGKGGLNITLSPSLTAGMTRPATMLLDYPWDCLEQRLSRGAARAMRLDMGPVMGLTPHPSDQKALLDLASVIPDFQSGNGGFAYWPGWERADPFVTAYALLAGSMIKKSGVHILSEDTRQSAADYLMRYLRRTRAPKQRDLAGRSQEAFIIWVLSREGFKVASRLNNALTRTRGLDPFGLACLIEACGIYKKAKARAGLIKQLEGSARLSAQSMQFVTVDPGGLKPVLGSGLRGNAMALWALSRVKPAHPQLDQLAWFVARTLGSKKYISTQEAVFGLWALAAYTRLTGEVTDLEAKVRLDQKTVSERRFTKPTDQPLTVEVVRNLLSSGQELLISAEGKGRLLYSARLSFAPGEPSGAPVNAGVSVSRFFQAAKGGGQGPWELGQDLECVITVITQATRHHLLVEAPYPAGLEPNQAAKGQQDDMEFGPWRYKELGQTALMLYAPRLEPGVYTYKLKLRAIAQGEYMLPAARAEEMYSQEVFGQSKAGSLTVK</sequence>
<dbReference type="InterPro" id="IPR051802">
    <property type="entry name" value="YfhM-like"/>
</dbReference>
<dbReference type="Pfam" id="PF11974">
    <property type="entry name" value="bMG3"/>
    <property type="match status" value="1"/>
</dbReference>
<evidence type="ECO:0000256" key="1">
    <source>
        <dbReference type="ARBA" id="ARBA00010556"/>
    </source>
</evidence>
<comment type="caution">
    <text evidence="6">The sequence shown here is derived from an EMBL/GenBank/DDBJ whole genome shotgun (WGS) entry which is preliminary data.</text>
</comment>
<dbReference type="Proteomes" id="UP000032233">
    <property type="component" value="Unassembled WGS sequence"/>
</dbReference>
<dbReference type="Gene3D" id="2.60.40.1930">
    <property type="match status" value="1"/>
</dbReference>
<dbReference type="InterPro" id="IPR008930">
    <property type="entry name" value="Terpenoid_cyclase/PrenylTrfase"/>
</dbReference>
<accession>A0A0D2HTP2</accession>
<reference evidence="6 7" key="1">
    <citation type="submission" date="2013-11" db="EMBL/GenBank/DDBJ databases">
        <title>Metagenomic analysis of a methanogenic consortium involved in long chain n-alkane degradation.</title>
        <authorList>
            <person name="Davidova I.A."/>
            <person name="Callaghan A.V."/>
            <person name="Wawrik B."/>
            <person name="Pruitt S."/>
            <person name="Marks C."/>
            <person name="Duncan K.E."/>
            <person name="Suflita J.M."/>
        </authorList>
    </citation>
    <scope>NUCLEOTIDE SEQUENCE [LARGE SCALE GENOMIC DNA]</scope>
    <source>
        <strain evidence="6 7">SPR</strain>
    </source>
</reference>
<dbReference type="SMART" id="SM01360">
    <property type="entry name" value="A2M"/>
    <property type="match status" value="1"/>
</dbReference>
<feature type="domain" description="Alpha-2-macroglobulin bait region" evidence="4">
    <location>
        <begin position="960"/>
        <end position="1112"/>
    </location>
</feature>
<keyword evidence="7" id="KW-1185">Reference proteome</keyword>
<dbReference type="InParanoid" id="A0A0D2HTP2"/>
<dbReference type="InterPro" id="IPR021868">
    <property type="entry name" value="Alpha_2_Macroglob_MG3"/>
</dbReference>
<gene>
    <name evidence="6" type="ORF">X474_11400</name>
</gene>
<evidence type="ECO:0000313" key="6">
    <source>
        <dbReference type="EMBL" id="KIX13858.1"/>
    </source>
</evidence>
<organism evidence="6 7">
    <name type="scientific">Dethiosulfatarculus sandiegensis</name>
    <dbReference type="NCBI Taxonomy" id="1429043"/>
    <lineage>
        <taxon>Bacteria</taxon>
        <taxon>Pseudomonadati</taxon>
        <taxon>Thermodesulfobacteriota</taxon>
        <taxon>Desulfarculia</taxon>
        <taxon>Desulfarculales</taxon>
        <taxon>Desulfarculaceae</taxon>
        <taxon>Dethiosulfatarculus</taxon>
    </lineage>
</organism>
<dbReference type="Pfam" id="PF01835">
    <property type="entry name" value="MG2"/>
    <property type="match status" value="1"/>
</dbReference>
<evidence type="ECO:0000259" key="4">
    <source>
        <dbReference type="SMART" id="SM01359"/>
    </source>
</evidence>
<dbReference type="InterPro" id="IPR041246">
    <property type="entry name" value="Bact_MG10"/>
</dbReference>
<dbReference type="Pfam" id="PF17973">
    <property type="entry name" value="bMG10"/>
    <property type="match status" value="1"/>
</dbReference>
<dbReference type="Pfam" id="PF00207">
    <property type="entry name" value="A2M"/>
    <property type="match status" value="1"/>
</dbReference>
<dbReference type="SMART" id="SM01359">
    <property type="entry name" value="A2M_N_2"/>
    <property type="match status" value="1"/>
</dbReference>
<dbReference type="OrthoDB" id="9767116at2"/>
<dbReference type="Pfam" id="PF17972">
    <property type="entry name" value="bMG5"/>
    <property type="match status" value="1"/>
</dbReference>
<dbReference type="Pfam" id="PF07703">
    <property type="entry name" value="A2M_BRD"/>
    <property type="match status" value="1"/>
</dbReference>
<dbReference type="InterPro" id="IPR002890">
    <property type="entry name" value="MG2"/>
</dbReference>
<dbReference type="InterPro" id="IPR041203">
    <property type="entry name" value="Bact_A2M_MG5"/>
</dbReference>
<dbReference type="PANTHER" id="PTHR40094">
    <property type="entry name" value="ALPHA-2-MACROGLOBULIN HOMOLOG"/>
    <property type="match status" value="1"/>
</dbReference>
<feature type="domain" description="Alpha-2-macroglobulin" evidence="5">
    <location>
        <begin position="1172"/>
        <end position="1262"/>
    </location>
</feature>
<feature type="chain" id="PRO_5002243575" description="Alpha-2-macroglobulin" evidence="3">
    <location>
        <begin position="31"/>
        <end position="1849"/>
    </location>
</feature>
<dbReference type="FunCoup" id="A0A0D2HTP2">
    <property type="interactions" value="119"/>
</dbReference>
<dbReference type="SUPFAM" id="SSF48239">
    <property type="entry name" value="Terpenoid cyclases/Protein prenyltransferases"/>
    <property type="match status" value="1"/>
</dbReference>
<evidence type="ECO:0000313" key="7">
    <source>
        <dbReference type="Proteomes" id="UP000032233"/>
    </source>
</evidence>
<feature type="signal peptide" evidence="3">
    <location>
        <begin position="1"/>
        <end position="30"/>
    </location>
</feature>
<comment type="similarity">
    <text evidence="1">Belongs to the protease inhibitor I39 (alpha-2-macroglobulin) family. Bacterial alpha-2-macroglobulin subfamily.</text>
</comment>
<dbReference type="InterPro" id="IPR001599">
    <property type="entry name" value="Macroglobln_a2"/>
</dbReference>
<dbReference type="Gene3D" id="1.50.10.20">
    <property type="match status" value="1"/>
</dbReference>